<dbReference type="OrthoDB" id="4738706at2759"/>
<keyword evidence="3" id="KW-1185">Reference proteome</keyword>
<reference evidence="2 3" key="1">
    <citation type="journal article" date="2014" name="Genome Announc.">
        <title>Draft genome sequence of the pathogenic fungus Scedosporium apiospermum.</title>
        <authorList>
            <person name="Vandeputte P."/>
            <person name="Ghamrawi S."/>
            <person name="Rechenmann M."/>
            <person name="Iltis A."/>
            <person name="Giraud S."/>
            <person name="Fleury M."/>
            <person name="Thornton C."/>
            <person name="Delhaes L."/>
            <person name="Meyer W."/>
            <person name="Papon N."/>
            <person name="Bouchara J.P."/>
        </authorList>
    </citation>
    <scope>NUCLEOTIDE SEQUENCE [LARGE SCALE GENOMIC DNA]</scope>
    <source>
        <strain evidence="2 3">IHEM 14462</strain>
    </source>
</reference>
<evidence type="ECO:0000256" key="1">
    <source>
        <dbReference type="SAM" id="MobiDB-lite"/>
    </source>
</evidence>
<evidence type="ECO:0000313" key="3">
    <source>
        <dbReference type="Proteomes" id="UP000028545"/>
    </source>
</evidence>
<proteinExistence type="predicted"/>
<feature type="region of interest" description="Disordered" evidence="1">
    <location>
        <begin position="63"/>
        <end position="112"/>
    </location>
</feature>
<dbReference type="VEuPathDB" id="FungiDB:SAPIO_CDS1414"/>
<feature type="region of interest" description="Disordered" evidence="1">
    <location>
        <begin position="161"/>
        <end position="242"/>
    </location>
</feature>
<gene>
    <name evidence="2" type="ORF">SAPIO_CDS1414</name>
</gene>
<evidence type="ECO:0000313" key="2">
    <source>
        <dbReference type="EMBL" id="KEZ46009.1"/>
    </source>
</evidence>
<feature type="compositionally biased region" description="Polar residues" evidence="1">
    <location>
        <begin position="80"/>
        <end position="99"/>
    </location>
</feature>
<comment type="caution">
    <text evidence="2">The sequence shown here is derived from an EMBL/GenBank/DDBJ whole genome shotgun (WGS) entry which is preliminary data.</text>
</comment>
<feature type="compositionally biased region" description="Gly residues" evidence="1">
    <location>
        <begin position="172"/>
        <end position="185"/>
    </location>
</feature>
<dbReference type="PANTHER" id="PTHR38166">
    <property type="entry name" value="C2H2-TYPE DOMAIN-CONTAINING PROTEIN-RELATED"/>
    <property type="match status" value="1"/>
</dbReference>
<dbReference type="PANTHER" id="PTHR38166:SF1">
    <property type="entry name" value="C2H2-TYPE DOMAIN-CONTAINING PROTEIN"/>
    <property type="match status" value="1"/>
</dbReference>
<dbReference type="HOGENOM" id="CLU_540956_0_0_1"/>
<dbReference type="GeneID" id="27720486"/>
<feature type="compositionally biased region" description="Low complexity" evidence="1">
    <location>
        <begin position="63"/>
        <end position="74"/>
    </location>
</feature>
<name>A0A084GF97_PSEDA</name>
<dbReference type="KEGG" id="sapo:SAPIO_CDS1414"/>
<accession>A0A084GF97</accession>
<dbReference type="RefSeq" id="XP_016645808.1">
    <property type="nucleotide sequence ID" value="XM_016784692.1"/>
</dbReference>
<feature type="compositionally biased region" description="Basic and acidic residues" evidence="1">
    <location>
        <begin position="427"/>
        <end position="437"/>
    </location>
</feature>
<dbReference type="EMBL" id="JOWA01000055">
    <property type="protein sequence ID" value="KEZ46009.1"/>
    <property type="molecule type" value="Genomic_DNA"/>
</dbReference>
<sequence length="504" mass="56215">MLLYPQIPELLVPIHSTFVGDIHCAARLPYLVFSSGDPASYFKAQQLRPKLIPKGYLSRLTANSMKSGKSNGKSDIVRTAGQSTSSSRRVAQDTPSVVSAGQGGTGVEEGRIRSERVAIRSASPLESDNPSQSALERRKAQIVDNVMAIIMEWLDRTIPLQEGDGANRSRGSTGGRGKGSGGGCNSGHRDDPDEDKENQGGRKSNKRQQRDESPDGSGAGGDGRRGGKAPKRARKDGGDGERKLACPFYKHDPSRCTKSTACVHPGFPSIHRLKEHLYRVHKISKHICPRCRKDFASDKAFDAHLRDDVRCEKVDVMPLYGINEAQERALRARPGKEKGSEAERWNEIYKIIFPDALDLPTPYYEEQPSIIGIEQYLRKEIPPLIRREIEEELERKLDYVQDDMKRVATDLVIKCARRLIQSYAGNKEDKDTSDLRARSRSPCRTPDRIYRDPPQPPPEPTPESSGEYLEDILHCDLGDLIWNNVLIDQPGYTDFDSPGVNTSW</sequence>
<organism evidence="2 3">
    <name type="scientific">Pseudallescheria apiosperma</name>
    <name type="common">Scedosporium apiospermum</name>
    <dbReference type="NCBI Taxonomy" id="563466"/>
    <lineage>
        <taxon>Eukaryota</taxon>
        <taxon>Fungi</taxon>
        <taxon>Dikarya</taxon>
        <taxon>Ascomycota</taxon>
        <taxon>Pezizomycotina</taxon>
        <taxon>Sordariomycetes</taxon>
        <taxon>Hypocreomycetidae</taxon>
        <taxon>Microascales</taxon>
        <taxon>Microascaceae</taxon>
        <taxon>Scedosporium</taxon>
    </lineage>
</organism>
<dbReference type="AlphaFoldDB" id="A0A084GF97"/>
<evidence type="ECO:0008006" key="4">
    <source>
        <dbReference type="Google" id="ProtNLM"/>
    </source>
</evidence>
<feature type="region of interest" description="Disordered" evidence="1">
    <location>
        <begin position="427"/>
        <end position="466"/>
    </location>
</feature>
<dbReference type="Proteomes" id="UP000028545">
    <property type="component" value="Unassembled WGS sequence"/>
</dbReference>
<protein>
    <recommendedName>
        <fullName evidence="4">C2H2-type domain-containing protein</fullName>
    </recommendedName>
</protein>